<protein>
    <recommendedName>
        <fullName evidence="5">Pentacotripeptide-repeat region of PRORP domain-containing protein</fullName>
    </recommendedName>
</protein>
<accession>A0A1Y2GEY3</accession>
<dbReference type="EMBL" id="MCFF01000039">
    <property type="protein sequence ID" value="ORZ08008.1"/>
    <property type="molecule type" value="Genomic_DNA"/>
</dbReference>
<feature type="repeat" description="PPR" evidence="2">
    <location>
        <begin position="445"/>
        <end position="479"/>
    </location>
</feature>
<gene>
    <name evidence="3" type="ORF">BCR41DRAFT_359781</name>
</gene>
<evidence type="ECO:0000313" key="3">
    <source>
        <dbReference type="EMBL" id="ORZ08008.1"/>
    </source>
</evidence>
<evidence type="ECO:0008006" key="5">
    <source>
        <dbReference type="Google" id="ProtNLM"/>
    </source>
</evidence>
<name>A0A1Y2GEY3_9FUNG</name>
<dbReference type="InterPro" id="IPR002885">
    <property type="entry name" value="PPR_rpt"/>
</dbReference>
<dbReference type="InParanoid" id="A0A1Y2GEY3"/>
<dbReference type="NCBIfam" id="TIGR00756">
    <property type="entry name" value="PPR"/>
    <property type="match status" value="3"/>
</dbReference>
<evidence type="ECO:0000256" key="2">
    <source>
        <dbReference type="PROSITE-ProRule" id="PRU00708"/>
    </source>
</evidence>
<dbReference type="Pfam" id="PF01535">
    <property type="entry name" value="PPR"/>
    <property type="match status" value="3"/>
</dbReference>
<dbReference type="Proteomes" id="UP000193648">
    <property type="component" value="Unassembled WGS sequence"/>
</dbReference>
<dbReference type="GeneID" id="33567100"/>
<comment type="similarity">
    <text evidence="1">Belongs to the PPR family. P subfamily.</text>
</comment>
<evidence type="ECO:0000313" key="4">
    <source>
        <dbReference type="Proteomes" id="UP000193648"/>
    </source>
</evidence>
<dbReference type="PANTHER" id="PTHR46128">
    <property type="entry name" value="MITOCHONDRIAL GROUP I INTRON SPLICING FACTOR CCM1"/>
    <property type="match status" value="1"/>
</dbReference>
<dbReference type="InterPro" id="IPR011990">
    <property type="entry name" value="TPR-like_helical_dom_sf"/>
</dbReference>
<evidence type="ECO:0000256" key="1">
    <source>
        <dbReference type="ARBA" id="ARBA00007626"/>
    </source>
</evidence>
<dbReference type="OrthoDB" id="185373at2759"/>
<dbReference type="Gene3D" id="1.25.40.10">
    <property type="entry name" value="Tetratricopeptide repeat domain"/>
    <property type="match status" value="3"/>
</dbReference>
<dbReference type="InterPro" id="IPR050872">
    <property type="entry name" value="PPR_P_subfamily"/>
</dbReference>
<sequence>MSATRFQSCVAKTARSTLVPQTRSVTTCTHSTTTAGSSAQCLRLLLLQVQTETLLAHVPVKSRIRRLQLGQQRTIHSSSLSKHTTVPSIVSDKTQGEQSSSCNSWNHTHLAVDTGIVAYSNSGNDTRISWGPGPPRIIEEILAKGTGKAASTPSRSPLKHNIFPRASSMDPNIDYWALYQEQLNQKRIVTETDLLRLLQWLRSKPITNDTARKMNQVMMAMHKRDIHYSSDVYNDFIYLHIKRNKFQEAQRAIDIIYEEPMDMATSQRTLALQMAMYLKNGDEARLQDLISCKSNGLMQYISQFLNWTRGLQLTSNDIERVKSIFRDLQIQSCPPNSRRFTHLLSSLFESNRPDEAFALQNHTLDLGFPINKYTASAMMSGLLKAGCLNEATQMWTRISEQPGTAHLDLPVMNALLSALCRIPKEFPAALELWNQILKDPEIKPDAHSFSSVMNGYFRSKNPDSAMGLWESMQQQPYFIKPDSTMYNIVLTGLLRNHLPEKAKVMFDEMTMRKKVKPTLDTYNIMIKGLLSVQDQVGVNKVMSHMTDSGIAPNATTYTIVTDVLFSQRDAGSAMKVADLMTSRKIPKTAITYSALIAGYVNVGMLDRAKETFEAMQQEGHAPSIHTYGAMMQCAFKGHDIELAENMARLAQTTTEEGMSAGAYLIMISGYSRLSLMDNAERWLKKFQGDSIACNSDQILWKSYYVLLKACVDNQLWASAERVLGIMREFRFQSLVPKLNRLIEEIEQNQA</sequence>
<dbReference type="AlphaFoldDB" id="A0A1Y2GEY3"/>
<keyword evidence="4" id="KW-1185">Reference proteome</keyword>
<dbReference type="RefSeq" id="XP_021878242.1">
    <property type="nucleotide sequence ID" value="XM_022025256.1"/>
</dbReference>
<organism evidence="3 4">
    <name type="scientific">Lobosporangium transversale</name>
    <dbReference type="NCBI Taxonomy" id="64571"/>
    <lineage>
        <taxon>Eukaryota</taxon>
        <taxon>Fungi</taxon>
        <taxon>Fungi incertae sedis</taxon>
        <taxon>Mucoromycota</taxon>
        <taxon>Mortierellomycotina</taxon>
        <taxon>Mortierellomycetes</taxon>
        <taxon>Mortierellales</taxon>
        <taxon>Mortierellaceae</taxon>
        <taxon>Lobosporangium</taxon>
    </lineage>
</organism>
<dbReference type="PROSITE" id="PS51375">
    <property type="entry name" value="PPR"/>
    <property type="match status" value="3"/>
</dbReference>
<feature type="repeat" description="PPR" evidence="2">
    <location>
        <begin position="482"/>
        <end position="517"/>
    </location>
</feature>
<reference evidence="3 4" key="1">
    <citation type="submission" date="2016-07" db="EMBL/GenBank/DDBJ databases">
        <title>Pervasive Adenine N6-methylation of Active Genes in Fungi.</title>
        <authorList>
            <consortium name="DOE Joint Genome Institute"/>
            <person name="Mondo S.J."/>
            <person name="Dannebaum R.O."/>
            <person name="Kuo R.C."/>
            <person name="Labutti K."/>
            <person name="Haridas S."/>
            <person name="Kuo A."/>
            <person name="Salamov A."/>
            <person name="Ahrendt S.R."/>
            <person name="Lipzen A."/>
            <person name="Sullivan W."/>
            <person name="Andreopoulos W.B."/>
            <person name="Clum A."/>
            <person name="Lindquist E."/>
            <person name="Daum C."/>
            <person name="Ramamoorthy G.K."/>
            <person name="Gryganskyi A."/>
            <person name="Culley D."/>
            <person name="Magnuson J.K."/>
            <person name="James T.Y."/>
            <person name="O'Malley M.A."/>
            <person name="Stajich J.E."/>
            <person name="Spatafora J.W."/>
            <person name="Visel A."/>
            <person name="Grigoriev I.V."/>
        </authorList>
    </citation>
    <scope>NUCLEOTIDE SEQUENCE [LARGE SCALE GENOMIC DNA]</scope>
    <source>
        <strain evidence="3 4">NRRL 3116</strain>
    </source>
</reference>
<dbReference type="PANTHER" id="PTHR46128:SF234">
    <property type="entry name" value="PENTACOTRIPEPTIDE-REPEAT REGION OF PRORP DOMAIN-CONTAINING PROTEIN"/>
    <property type="match status" value="1"/>
</dbReference>
<comment type="caution">
    <text evidence="3">The sequence shown here is derived from an EMBL/GenBank/DDBJ whole genome shotgun (WGS) entry which is preliminary data.</text>
</comment>
<feature type="repeat" description="PPR" evidence="2">
    <location>
        <begin position="588"/>
        <end position="622"/>
    </location>
</feature>
<dbReference type="STRING" id="64571.A0A1Y2GEY3"/>
<dbReference type="Pfam" id="PF13041">
    <property type="entry name" value="PPR_2"/>
    <property type="match status" value="2"/>
</dbReference>
<proteinExistence type="inferred from homology"/>